<gene>
    <name evidence="2" type="ORF">SAMN06295970_11879</name>
</gene>
<name>A0ABY1QIZ7_9BURK</name>
<organism evidence="2 3">
    <name type="scientific">Noviherbaspirillum suwonense</name>
    <dbReference type="NCBI Taxonomy" id="1224511"/>
    <lineage>
        <taxon>Bacteria</taxon>
        <taxon>Pseudomonadati</taxon>
        <taxon>Pseudomonadota</taxon>
        <taxon>Betaproteobacteria</taxon>
        <taxon>Burkholderiales</taxon>
        <taxon>Oxalobacteraceae</taxon>
        <taxon>Noviherbaspirillum</taxon>
    </lineage>
</organism>
<feature type="region of interest" description="Disordered" evidence="1">
    <location>
        <begin position="1"/>
        <end position="33"/>
    </location>
</feature>
<protein>
    <submittedName>
        <fullName evidence="2">Uncharacterized protein</fullName>
    </submittedName>
</protein>
<evidence type="ECO:0000313" key="2">
    <source>
        <dbReference type="EMBL" id="SMP72625.1"/>
    </source>
</evidence>
<feature type="compositionally biased region" description="Basic and acidic residues" evidence="1">
    <location>
        <begin position="1"/>
        <end position="10"/>
    </location>
</feature>
<evidence type="ECO:0000256" key="1">
    <source>
        <dbReference type="SAM" id="MobiDB-lite"/>
    </source>
</evidence>
<keyword evidence="3" id="KW-1185">Reference proteome</keyword>
<dbReference type="EMBL" id="FXUL01000018">
    <property type="protein sequence ID" value="SMP72625.1"/>
    <property type="molecule type" value="Genomic_DNA"/>
</dbReference>
<accession>A0ABY1QIZ7</accession>
<dbReference type="Proteomes" id="UP001158049">
    <property type="component" value="Unassembled WGS sequence"/>
</dbReference>
<reference evidence="2 3" key="1">
    <citation type="submission" date="2017-05" db="EMBL/GenBank/DDBJ databases">
        <authorList>
            <person name="Varghese N."/>
            <person name="Submissions S."/>
        </authorList>
    </citation>
    <scope>NUCLEOTIDE SEQUENCE [LARGE SCALE GENOMIC DNA]</scope>
    <source>
        <strain evidence="2 3">DSM 26001</strain>
    </source>
</reference>
<feature type="compositionally biased region" description="Basic residues" evidence="1">
    <location>
        <begin position="11"/>
        <end position="26"/>
    </location>
</feature>
<comment type="caution">
    <text evidence="2">The sequence shown here is derived from an EMBL/GenBank/DDBJ whole genome shotgun (WGS) entry which is preliminary data.</text>
</comment>
<sequence>MGIQDRDYMHERHRTQTQRQSRKKGSFRMPSEKPSGLGKSVLFFVVMLSVGTFITHKIAPDKAPINWPSFLPISAKQMPMPATGDVTLYQLGHSAPLVASFSVVAKSSGLNKTSHLVKMVDANTGQPVLSVFVRSGEKASIKIPLGLYKANIASGEKWYGETKLFGNGTTVQQGNAPLNFYSDGKSIIGHTLTLEGTLDGNFPTRQLPADAF</sequence>
<proteinExistence type="predicted"/>
<dbReference type="RefSeq" id="WP_283444130.1">
    <property type="nucleotide sequence ID" value="NZ_FXUL01000018.1"/>
</dbReference>
<evidence type="ECO:0000313" key="3">
    <source>
        <dbReference type="Proteomes" id="UP001158049"/>
    </source>
</evidence>